<keyword evidence="1" id="KW-0812">Transmembrane</keyword>
<name>A0A150IPW4_9EURY</name>
<keyword evidence="1" id="KW-1133">Transmembrane helix</keyword>
<keyword evidence="1" id="KW-0472">Membrane</keyword>
<dbReference type="AlphaFoldDB" id="A0A150IPW4"/>
<proteinExistence type="predicted"/>
<dbReference type="EMBL" id="LNGC01000163">
    <property type="protein sequence ID" value="KYC47023.1"/>
    <property type="molecule type" value="Genomic_DNA"/>
</dbReference>
<organism evidence="2 3">
    <name type="scientific">Candidatus Methanofastidiosum methylothiophilum</name>
    <dbReference type="NCBI Taxonomy" id="1705564"/>
    <lineage>
        <taxon>Archaea</taxon>
        <taxon>Methanobacteriati</taxon>
        <taxon>Methanobacteriota</taxon>
        <taxon>Stenosarchaea group</taxon>
        <taxon>Candidatus Methanofastidiosia</taxon>
        <taxon>Candidatus Methanofastidiosales</taxon>
        <taxon>Candidatus Methanofastidiosaceae</taxon>
        <taxon>Candidatus Methanofastidiosum</taxon>
    </lineage>
</organism>
<comment type="caution">
    <text evidence="2">The sequence shown here is derived from an EMBL/GenBank/DDBJ whole genome shotgun (WGS) entry which is preliminary data.</text>
</comment>
<protein>
    <submittedName>
        <fullName evidence="2">Uncharacterized protein</fullName>
    </submittedName>
</protein>
<evidence type="ECO:0000313" key="3">
    <source>
        <dbReference type="Proteomes" id="UP000075398"/>
    </source>
</evidence>
<evidence type="ECO:0000313" key="2">
    <source>
        <dbReference type="EMBL" id="KYC47023.1"/>
    </source>
</evidence>
<feature type="transmembrane region" description="Helical" evidence="1">
    <location>
        <begin position="12"/>
        <end position="35"/>
    </location>
</feature>
<gene>
    <name evidence="2" type="ORF">AMQ22_02020</name>
</gene>
<accession>A0A150IPW4</accession>
<sequence length="52" mass="6367">MYYKKIKENQNDWLNAILGFDIIMIIYVWCLGQLFNLEFWVPILKLISIQWS</sequence>
<dbReference type="Proteomes" id="UP000075398">
    <property type="component" value="Unassembled WGS sequence"/>
</dbReference>
<reference evidence="2 3" key="1">
    <citation type="journal article" date="2016" name="ISME J.">
        <title>Chasing the elusive Euryarchaeota class WSA2: genomes reveal a uniquely fastidious methyl-reducing methanogen.</title>
        <authorList>
            <person name="Nobu M.K."/>
            <person name="Narihiro T."/>
            <person name="Kuroda K."/>
            <person name="Mei R."/>
            <person name="Liu W.T."/>
        </authorList>
    </citation>
    <scope>NUCLEOTIDE SEQUENCE [LARGE SCALE GENOMIC DNA]</scope>
    <source>
        <strain evidence="2">U1lsi0528_Bin055</strain>
    </source>
</reference>
<evidence type="ECO:0000256" key="1">
    <source>
        <dbReference type="SAM" id="Phobius"/>
    </source>
</evidence>